<feature type="chain" id="PRO_5018708312" description="DUF1307 domain-containing protein" evidence="1">
    <location>
        <begin position="22"/>
        <end position="154"/>
    </location>
</feature>
<evidence type="ECO:0000256" key="1">
    <source>
        <dbReference type="SAM" id="SignalP"/>
    </source>
</evidence>
<dbReference type="KEGG" id="siq:DQ08_07250"/>
<reference evidence="2 4" key="1">
    <citation type="journal article" date="2014" name="Genome Announc.">
        <title>Complete Genome Sequence of a Virulent Strain, Streptococcus iniae ISET0901, Isolated from Diseased Tilapia.</title>
        <authorList>
            <person name="Pridgeon J.W."/>
            <person name="Zhang D."/>
            <person name="Zhang L."/>
        </authorList>
    </citation>
    <scope>NUCLEOTIDE SEQUENCE [LARGE SCALE GENOMIC DNA]</scope>
    <source>
        <strain evidence="2 4">ISET0901</strain>
    </source>
</reference>
<dbReference type="GeneID" id="35765700"/>
<dbReference type="Proteomes" id="UP000269148">
    <property type="component" value="Unassembled WGS sequence"/>
</dbReference>
<protein>
    <recommendedName>
        <fullName evidence="6">DUF1307 domain-containing protein</fullName>
    </recommendedName>
</protein>
<gene>
    <name evidence="3" type="ORF">DIY07_07430</name>
    <name evidence="2" type="ORF">DQ08_07250</name>
</gene>
<dbReference type="KEGG" id="siz:SI82_07355"/>
<evidence type="ECO:0000313" key="3">
    <source>
        <dbReference type="EMBL" id="RLU55910.1"/>
    </source>
</evidence>
<organism evidence="3 5">
    <name type="scientific">Streptococcus iniae</name>
    <name type="common">Streptococcus shiloi</name>
    <dbReference type="NCBI Taxonomy" id="1346"/>
    <lineage>
        <taxon>Bacteria</taxon>
        <taxon>Bacillati</taxon>
        <taxon>Bacillota</taxon>
        <taxon>Bacilli</taxon>
        <taxon>Lactobacillales</taxon>
        <taxon>Streptococcaceae</taxon>
        <taxon>Streptococcus</taxon>
    </lineage>
</organism>
<dbReference type="Proteomes" id="UP000025245">
    <property type="component" value="Chromosome"/>
</dbReference>
<sequence>MKKIMIYTVALLSMISLVACKNQKTQTTTVKGIYAKEKQLIMERFDAKNVSINVEKNVKDSDFPKGYNNIKVSLIGDKKVALSKAMKAAKKSLATKEEYNQIYEIRKETADLAKTLPNQKTAITVGFEKSKGDFEVIAKSSQGRNLIPVGKPAK</sequence>
<keyword evidence="4" id="KW-1185">Reference proteome</keyword>
<reference evidence="3 5" key="2">
    <citation type="submission" date="2018-06" db="EMBL/GenBank/DDBJ databases">
        <title>Mutators as drivers of adaptation in pathogenic bacteria and a risk factor for host jumps and vaccine escape.</title>
        <authorList>
            <person name="Barnes A.C."/>
            <person name="Silayeva O."/>
        </authorList>
    </citation>
    <scope>NUCLEOTIDE SEQUENCE [LARGE SCALE GENOMIC DNA]</scope>
    <source>
        <strain evidence="3 5">QMA0445</strain>
    </source>
</reference>
<dbReference type="RefSeq" id="WP_003101560.1">
    <property type="nucleotide sequence ID" value="NZ_CP010783.1"/>
</dbReference>
<accession>A0A3L8GFE6</accession>
<evidence type="ECO:0000313" key="4">
    <source>
        <dbReference type="Proteomes" id="UP000025245"/>
    </source>
</evidence>
<dbReference type="EMBL" id="CP007586">
    <property type="protein sequence ID" value="AHY16247.1"/>
    <property type="molecule type" value="Genomic_DNA"/>
</dbReference>
<proteinExistence type="predicted"/>
<dbReference type="AlphaFoldDB" id="A0A3L8GFE6"/>
<name>A0A3L8GFE6_STRIN</name>
<keyword evidence="1" id="KW-0732">Signal</keyword>
<evidence type="ECO:0000313" key="2">
    <source>
        <dbReference type="EMBL" id="AHY16247.1"/>
    </source>
</evidence>
<evidence type="ECO:0008006" key="6">
    <source>
        <dbReference type="Google" id="ProtNLM"/>
    </source>
</evidence>
<dbReference type="EMBL" id="QLQD01000066">
    <property type="protein sequence ID" value="RLU55910.1"/>
    <property type="molecule type" value="Genomic_DNA"/>
</dbReference>
<evidence type="ECO:0000313" key="5">
    <source>
        <dbReference type="Proteomes" id="UP000269148"/>
    </source>
</evidence>
<dbReference type="KEGG" id="sio:DW64_07235"/>
<dbReference type="PROSITE" id="PS51257">
    <property type="entry name" value="PROKAR_LIPOPROTEIN"/>
    <property type="match status" value="1"/>
</dbReference>
<feature type="signal peptide" evidence="1">
    <location>
        <begin position="1"/>
        <end position="21"/>
    </location>
</feature>